<evidence type="ECO:0000259" key="1">
    <source>
        <dbReference type="Pfam" id="PF06985"/>
    </source>
</evidence>
<dbReference type="PANTHER" id="PTHR24148">
    <property type="entry name" value="ANKYRIN REPEAT DOMAIN-CONTAINING PROTEIN 39 HOMOLOG-RELATED"/>
    <property type="match status" value="1"/>
</dbReference>
<keyword evidence="3" id="KW-1185">Reference proteome</keyword>
<dbReference type="OrthoDB" id="2288928at2759"/>
<reference evidence="2 3" key="1">
    <citation type="submission" date="2019-06" db="EMBL/GenBank/DDBJ databases">
        <title>Draft genome sequence of the filamentous fungus Phialemoniopsis curvata isolated from diesel fuel.</title>
        <authorList>
            <person name="Varaljay V.A."/>
            <person name="Lyon W.J."/>
            <person name="Crouch A.L."/>
            <person name="Drake C.E."/>
            <person name="Hollomon J.M."/>
            <person name="Nadeau L.J."/>
            <person name="Nunn H.S."/>
            <person name="Stevenson B.S."/>
            <person name="Bojanowski C.L."/>
            <person name="Crookes-Goodson W.J."/>
        </authorList>
    </citation>
    <scope>NUCLEOTIDE SEQUENCE [LARGE SCALE GENOMIC DNA]</scope>
    <source>
        <strain evidence="2 3">D216</strain>
    </source>
</reference>
<evidence type="ECO:0000313" key="3">
    <source>
        <dbReference type="Proteomes" id="UP000319257"/>
    </source>
</evidence>
<dbReference type="InterPro" id="IPR052895">
    <property type="entry name" value="HetReg/Transcr_Mod"/>
</dbReference>
<name>A0A507B9S3_9PEZI</name>
<dbReference type="EMBL" id="SKBQ01000035">
    <property type="protein sequence ID" value="TPX13350.1"/>
    <property type="molecule type" value="Genomic_DNA"/>
</dbReference>
<dbReference type="Pfam" id="PF26639">
    <property type="entry name" value="Het-6_barrel"/>
    <property type="match status" value="1"/>
</dbReference>
<dbReference type="PANTHER" id="PTHR24148:SF64">
    <property type="entry name" value="HETEROKARYON INCOMPATIBILITY DOMAIN-CONTAINING PROTEIN"/>
    <property type="match status" value="1"/>
</dbReference>
<dbReference type="Pfam" id="PF06985">
    <property type="entry name" value="HET"/>
    <property type="match status" value="1"/>
</dbReference>
<dbReference type="RefSeq" id="XP_030995061.1">
    <property type="nucleotide sequence ID" value="XM_031140943.1"/>
</dbReference>
<accession>A0A507B9S3</accession>
<dbReference type="InParanoid" id="A0A507B9S3"/>
<gene>
    <name evidence="2" type="ORF">E0L32_006323</name>
</gene>
<dbReference type="AlphaFoldDB" id="A0A507B9S3"/>
<organism evidence="2 3">
    <name type="scientific">Thyridium curvatum</name>
    <dbReference type="NCBI Taxonomy" id="1093900"/>
    <lineage>
        <taxon>Eukaryota</taxon>
        <taxon>Fungi</taxon>
        <taxon>Dikarya</taxon>
        <taxon>Ascomycota</taxon>
        <taxon>Pezizomycotina</taxon>
        <taxon>Sordariomycetes</taxon>
        <taxon>Sordariomycetidae</taxon>
        <taxon>Thyridiales</taxon>
        <taxon>Thyridiaceae</taxon>
        <taxon>Thyridium</taxon>
    </lineage>
</organism>
<dbReference type="InterPro" id="IPR010730">
    <property type="entry name" value="HET"/>
</dbReference>
<sequence length="584" mass="65754">MALPYSYVPLPPGSFRLLRLTSKSPGTTPDCELATFPLSEAPEYNALSYCWETMTRDSPIKCNGKEMVITFVLEEALRSLAVLDRGDVEWLWIDQVCINQSDDQERGTQVDMMRDIYKISAGTIIWLGGDIPNLAAGAQLMDRLSQLYKQDLSPNGGRKRRRYTMDEYRSIGLPRPADISWEALRRVLIRPWFVRSWVIQEAALSRTSPRVKNILPTLRSLKLFNELIHVGLPWDTATLLNKAIRFKASDPRDRIYSLVALTGEAQESHALPAVFRADYGRPVRDVFRDVTRHIIASSGKLTILTMIRYVPNWDQFPSWVVDFAGGARWERLSYFTWGSDSKGLNCVTELSDKASGDVPLDIHHLGSGDILTLQGLRIDALNLIYGPASGIHTYGIDSDLLEVWKIANQILGARCTSVEELARTVMITLSANWNLDNEVQIADQPLSHFWAYLWNVYDISLAQADLEENRKKRADIEKAYLNILPVPRPDVADETSLFRHHLDAAGGRRVFFTKALLEIGLGPCFMEVGDVLCVLFGAATPIILRPDGSNYRFVGECYVHSLMKGEAVDDWQKGTSPAETFTII</sequence>
<dbReference type="Proteomes" id="UP000319257">
    <property type="component" value="Unassembled WGS sequence"/>
</dbReference>
<feature type="domain" description="Heterokaryon incompatibility" evidence="1">
    <location>
        <begin position="44"/>
        <end position="201"/>
    </location>
</feature>
<comment type="caution">
    <text evidence="2">The sequence shown here is derived from an EMBL/GenBank/DDBJ whole genome shotgun (WGS) entry which is preliminary data.</text>
</comment>
<dbReference type="STRING" id="1093900.A0A507B9S3"/>
<dbReference type="GeneID" id="41973770"/>
<evidence type="ECO:0000313" key="2">
    <source>
        <dbReference type="EMBL" id="TPX13350.1"/>
    </source>
</evidence>
<proteinExistence type="predicted"/>
<protein>
    <recommendedName>
        <fullName evidence="1">Heterokaryon incompatibility domain-containing protein</fullName>
    </recommendedName>
</protein>